<evidence type="ECO:0000313" key="1">
    <source>
        <dbReference type="EMBL" id="GAA2364722.1"/>
    </source>
</evidence>
<protein>
    <submittedName>
        <fullName evidence="1">Uncharacterized protein</fullName>
    </submittedName>
</protein>
<reference evidence="1 2" key="1">
    <citation type="journal article" date="2019" name="Int. J. Syst. Evol. Microbiol.">
        <title>The Global Catalogue of Microorganisms (GCM) 10K type strain sequencing project: providing services to taxonomists for standard genome sequencing and annotation.</title>
        <authorList>
            <consortium name="The Broad Institute Genomics Platform"/>
            <consortium name="The Broad Institute Genome Sequencing Center for Infectious Disease"/>
            <person name="Wu L."/>
            <person name="Ma J."/>
        </authorList>
    </citation>
    <scope>NUCLEOTIDE SEQUENCE [LARGE SCALE GENOMIC DNA]</scope>
    <source>
        <strain evidence="1 2">JCM 16221</strain>
    </source>
</reference>
<proteinExistence type="predicted"/>
<sequence>MRRTGNVRSPAAVAIDAPRTGERIHLAVESSAGETYLIAFVDSPRDSSCEPCELSAAEARELARALQELLRAETGQASFATSRTDQQVNLAIETDGTECYLITWLGRTTSDGGYEPSELRPKEAHQLVRALEQLADAAEHPSKTTTSY</sequence>
<dbReference type="Proteomes" id="UP001501218">
    <property type="component" value="Unassembled WGS sequence"/>
</dbReference>
<dbReference type="RefSeq" id="WP_344138188.1">
    <property type="nucleotide sequence ID" value="NZ_BAAARA010000040.1"/>
</dbReference>
<name>A0ABN3GYS0_9PSEU</name>
<dbReference type="EMBL" id="BAAARA010000040">
    <property type="protein sequence ID" value="GAA2364722.1"/>
    <property type="molecule type" value="Genomic_DNA"/>
</dbReference>
<comment type="caution">
    <text evidence="1">The sequence shown here is derived from an EMBL/GenBank/DDBJ whole genome shotgun (WGS) entry which is preliminary data.</text>
</comment>
<gene>
    <name evidence="1" type="ORF">GCM10009854_50290</name>
</gene>
<evidence type="ECO:0000313" key="2">
    <source>
        <dbReference type="Proteomes" id="UP001501218"/>
    </source>
</evidence>
<organism evidence="1 2">
    <name type="scientific">Saccharopolyspora halophila</name>
    <dbReference type="NCBI Taxonomy" id="405551"/>
    <lineage>
        <taxon>Bacteria</taxon>
        <taxon>Bacillati</taxon>
        <taxon>Actinomycetota</taxon>
        <taxon>Actinomycetes</taxon>
        <taxon>Pseudonocardiales</taxon>
        <taxon>Pseudonocardiaceae</taxon>
        <taxon>Saccharopolyspora</taxon>
    </lineage>
</organism>
<accession>A0ABN3GYS0</accession>
<keyword evidence="2" id="KW-1185">Reference proteome</keyword>